<proteinExistence type="predicted"/>
<dbReference type="VEuPathDB" id="FungiDB:GVI51_F08437"/>
<keyword evidence="1" id="KW-0472">Membrane</keyword>
<evidence type="ECO:0000256" key="1">
    <source>
        <dbReference type="SAM" id="Phobius"/>
    </source>
</evidence>
<accession>A0A0W0CES8</accession>
<dbReference type="PIRSF" id="PIRSF010056">
    <property type="entry name" value="UCP010056"/>
    <property type="match status" value="1"/>
</dbReference>
<feature type="transmembrane region" description="Helical" evidence="1">
    <location>
        <begin position="91"/>
        <end position="109"/>
    </location>
</feature>
<dbReference type="EMBL" id="LLZZ01000181">
    <property type="protein sequence ID" value="KTA95757.1"/>
    <property type="molecule type" value="Genomic_DNA"/>
</dbReference>
<dbReference type="VEuPathDB" id="FungiDB:B1J91_F08877g"/>
<protein>
    <submittedName>
        <fullName evidence="2">Putative membrane protein</fullName>
    </submittedName>
</protein>
<feature type="transmembrane region" description="Helical" evidence="1">
    <location>
        <begin position="152"/>
        <end position="174"/>
    </location>
</feature>
<reference evidence="2 3" key="1">
    <citation type="submission" date="2015-10" db="EMBL/GenBank/DDBJ databases">
        <title>Draft genomes sequences of Candida glabrata isolates 1A, 1B, 2A, 2B, 3A and 3B.</title>
        <authorList>
            <person name="Haavelsrud O.E."/>
            <person name="Gaustad P."/>
        </authorList>
    </citation>
    <scope>NUCLEOTIDE SEQUENCE [LARGE SCALE GENOMIC DNA]</scope>
    <source>
        <strain evidence="2">910700640</strain>
    </source>
</reference>
<evidence type="ECO:0000313" key="3">
    <source>
        <dbReference type="Proteomes" id="UP000054886"/>
    </source>
</evidence>
<feature type="transmembrane region" description="Helical" evidence="1">
    <location>
        <begin position="60"/>
        <end position="79"/>
    </location>
</feature>
<dbReference type="VEuPathDB" id="FungiDB:GWK60_F08393"/>
<dbReference type="Proteomes" id="UP000054886">
    <property type="component" value="Unassembled WGS sequence"/>
</dbReference>
<organism evidence="2 3">
    <name type="scientific">Candida glabrata</name>
    <name type="common">Yeast</name>
    <name type="synonym">Torulopsis glabrata</name>
    <dbReference type="NCBI Taxonomy" id="5478"/>
    <lineage>
        <taxon>Eukaryota</taxon>
        <taxon>Fungi</taxon>
        <taxon>Dikarya</taxon>
        <taxon>Ascomycota</taxon>
        <taxon>Saccharomycotina</taxon>
        <taxon>Saccharomycetes</taxon>
        <taxon>Saccharomycetales</taxon>
        <taxon>Saccharomycetaceae</taxon>
        <taxon>Nakaseomyces</taxon>
    </lineage>
</organism>
<dbReference type="PhylomeDB" id="A0A0W0CES8"/>
<dbReference type="OMA" id="CINIRYD"/>
<comment type="caution">
    <text evidence="2">The sequence shown here is derived from an EMBL/GenBank/DDBJ whole genome shotgun (WGS) entry which is preliminary data.</text>
</comment>
<dbReference type="VEuPathDB" id="FungiDB:CAGL0F08877g"/>
<keyword evidence="1" id="KW-0812">Transmembrane</keyword>
<name>A0A0W0CES8_CANGB</name>
<dbReference type="AlphaFoldDB" id="A0A0W0CES8"/>
<sequence>MSRIRRFNRKVLGYETDLMTEFDSLGGSDGIIIPEGPIDIIEQEELIEKFEVNLLVKNRWYINAVSLAYIICAGVYLMLLTKRTKMSSIPLILGFNSIILSFLALRYHLVNDYVLLRSLKLKLTNRTIDILNITQLIMIEWIVIDDYRSDTLILVFLHLPVLLFLVQALIKLLLSEIDSDLSQLRDLKYNYKNA</sequence>
<gene>
    <name evidence="2" type="ORF">AO440_001475</name>
</gene>
<keyword evidence="1" id="KW-1133">Transmembrane helix</keyword>
<evidence type="ECO:0000313" key="2">
    <source>
        <dbReference type="EMBL" id="KTA95757.1"/>
    </source>
</evidence>
<dbReference type="InterPro" id="IPR016564">
    <property type="entry name" value="UCP010056"/>
</dbReference>